<accession>A0A417Y393</accession>
<evidence type="ECO:0000313" key="2">
    <source>
        <dbReference type="EMBL" id="RHW27065.1"/>
    </source>
</evidence>
<comment type="caution">
    <text evidence="2">The sequence shown here is derived from an EMBL/GenBank/DDBJ whole genome shotgun (WGS) entry which is preliminary data.</text>
</comment>
<evidence type="ECO:0000313" key="3">
    <source>
        <dbReference type="Proteomes" id="UP000283644"/>
    </source>
</evidence>
<feature type="chain" id="PRO_5019522881" description="Sensor domain-containing protein" evidence="1">
    <location>
        <begin position="30"/>
        <end position="219"/>
    </location>
</feature>
<dbReference type="Proteomes" id="UP000283644">
    <property type="component" value="Unassembled WGS sequence"/>
</dbReference>
<organism evidence="2 3">
    <name type="scientific">Nocardioides immobilis</name>
    <dbReference type="NCBI Taxonomy" id="2049295"/>
    <lineage>
        <taxon>Bacteria</taxon>
        <taxon>Bacillati</taxon>
        <taxon>Actinomycetota</taxon>
        <taxon>Actinomycetes</taxon>
        <taxon>Propionibacteriales</taxon>
        <taxon>Nocardioidaceae</taxon>
        <taxon>Nocardioides</taxon>
    </lineage>
</organism>
<gene>
    <name evidence="2" type="ORF">D0Z08_10345</name>
</gene>
<keyword evidence="3" id="KW-1185">Reference proteome</keyword>
<dbReference type="EMBL" id="QXGH01000014">
    <property type="protein sequence ID" value="RHW27065.1"/>
    <property type="molecule type" value="Genomic_DNA"/>
</dbReference>
<keyword evidence="1" id="KW-0732">Signal</keyword>
<name>A0A417Y393_9ACTN</name>
<protein>
    <recommendedName>
        <fullName evidence="4">Sensor domain-containing protein</fullName>
    </recommendedName>
</protein>
<proteinExistence type="predicted"/>
<evidence type="ECO:0000256" key="1">
    <source>
        <dbReference type="SAM" id="SignalP"/>
    </source>
</evidence>
<evidence type="ECO:0008006" key="4">
    <source>
        <dbReference type="Google" id="ProtNLM"/>
    </source>
</evidence>
<reference evidence="2 3" key="1">
    <citation type="submission" date="2018-09" db="EMBL/GenBank/DDBJ databases">
        <title>Genome sequencing of Nocardioides immobilis CCTCC AB 2017083 for comparison to Nocardioides silvaticus.</title>
        <authorList>
            <person name="Li C."/>
            <person name="Wang G."/>
        </authorList>
    </citation>
    <scope>NUCLEOTIDE SEQUENCE [LARGE SCALE GENOMIC DNA]</scope>
    <source>
        <strain evidence="2 3">CCTCC AB 2017083</strain>
    </source>
</reference>
<sequence length="219" mass="24348">MHRRRTTRAVGTAVAVLGAFLSMLSPASAAARPVVDTDFPTIDEVAAIYPFYAGGWRQFVDDPELILITRDCLGNRAGPTAPYGGRGLYWGTDANPSPLDDGDPEPTVEVYRFNSRARAHRVLDRVRDNVARCYGRSAAGQLVRRRHAITVPDLGSEPPLAWRTRLRNRPDREEVPDYRGIDIWMRRGRFLILVNVFQITAPTKAPVVTLAQRALDAIG</sequence>
<dbReference type="RefSeq" id="WP_118925166.1">
    <property type="nucleotide sequence ID" value="NZ_QXGH01000014.1"/>
</dbReference>
<feature type="signal peptide" evidence="1">
    <location>
        <begin position="1"/>
        <end position="29"/>
    </location>
</feature>
<dbReference type="AlphaFoldDB" id="A0A417Y393"/>